<dbReference type="RefSeq" id="WP_011640556.1">
    <property type="nucleotide sequence ID" value="NC_008346.1"/>
</dbReference>
<dbReference type="GO" id="GO:0000724">
    <property type="term" value="P:double-strand break repair via homologous recombination"/>
    <property type="evidence" value="ECO:0007669"/>
    <property type="project" value="UniProtKB-UniRule"/>
</dbReference>
<dbReference type="EC" id="3.1.-.-" evidence="14"/>
<dbReference type="HAMAP" id="MF_01452">
    <property type="entry name" value="AddB_type1"/>
    <property type="match status" value="1"/>
</dbReference>
<keyword evidence="12 14" id="KW-0238">DNA-binding</keyword>
<dbReference type="PANTHER" id="PTHR30591">
    <property type="entry name" value="RECBCD ENZYME SUBUNIT RECC"/>
    <property type="match status" value="1"/>
</dbReference>
<evidence type="ECO:0000256" key="5">
    <source>
        <dbReference type="ARBA" id="ARBA00022763"/>
    </source>
</evidence>
<protein>
    <recommendedName>
        <fullName evidence="14">ATP-dependent helicase/deoxyribonuclease subunit B</fullName>
        <ecNumber evidence="14">3.1.-.-</ecNumber>
    </recommendedName>
    <alternativeName>
        <fullName evidence="14">ATP-dependent helicase/nuclease subunit AddB</fullName>
    </alternativeName>
</protein>
<evidence type="ECO:0000259" key="15">
    <source>
        <dbReference type="PROSITE" id="PS51217"/>
    </source>
</evidence>
<evidence type="ECO:0000256" key="7">
    <source>
        <dbReference type="ARBA" id="ARBA00022806"/>
    </source>
</evidence>
<comment type="miscellaneous">
    <text evidence="14">Despite having conserved helicase domains, this subunit does not have helicase activity.</text>
</comment>
<comment type="similarity">
    <text evidence="14">Belongs to the helicase family. AddB/RexB type 1 subfamily.</text>
</comment>
<evidence type="ECO:0000256" key="3">
    <source>
        <dbReference type="ARBA" id="ARBA00022723"/>
    </source>
</evidence>
<name>Q0AXV2_SYNWW</name>
<keyword evidence="11 14" id="KW-0411">Iron-sulfur</keyword>
<gene>
    <name evidence="14" type="primary">addB</name>
    <name evidence="16" type="ordered locus">Swol_1142</name>
</gene>
<dbReference type="KEGG" id="swo:Swol_1142"/>
<feature type="binding site" evidence="14">
    <location>
        <position position="1093"/>
    </location>
    <ligand>
        <name>[4Fe-4S] cluster</name>
        <dbReference type="ChEBI" id="CHEBI:49883"/>
    </ligand>
</feature>
<dbReference type="Gene3D" id="3.90.320.10">
    <property type="match status" value="1"/>
</dbReference>
<dbReference type="GO" id="GO:0046872">
    <property type="term" value="F:metal ion binding"/>
    <property type="evidence" value="ECO:0007669"/>
    <property type="project" value="UniProtKB-KW"/>
</dbReference>
<evidence type="ECO:0000256" key="8">
    <source>
        <dbReference type="ARBA" id="ARBA00022839"/>
    </source>
</evidence>
<evidence type="ECO:0000256" key="10">
    <source>
        <dbReference type="ARBA" id="ARBA00023004"/>
    </source>
</evidence>
<dbReference type="InterPro" id="IPR014017">
    <property type="entry name" value="DNA_helicase_UvrD-like_C"/>
</dbReference>
<evidence type="ECO:0000313" key="17">
    <source>
        <dbReference type="Proteomes" id="UP000001968"/>
    </source>
</evidence>
<dbReference type="HOGENOM" id="CLU_007838_0_0_9"/>
<dbReference type="Pfam" id="PF13361">
    <property type="entry name" value="UvrD_C"/>
    <property type="match status" value="1"/>
</dbReference>
<dbReference type="STRING" id="335541.Swol_1142"/>
<evidence type="ECO:0000256" key="9">
    <source>
        <dbReference type="ARBA" id="ARBA00022840"/>
    </source>
</evidence>
<accession>Q0AXV2</accession>
<keyword evidence="5 14" id="KW-0227">DNA damage</keyword>
<keyword evidence="4 14" id="KW-0547">Nucleotide-binding</keyword>
<sequence length="1124" mass="131479">MAIRYILGRAGKGKSHLVYQEIEKALQSDKKQTLILLVPEQYTLQAERDVISQLRLPGIMRLEVLSFTRLAQNVFSRVGGLTRVFLNEQGKNMVLRRIVDECSSELSLYKKAIRQEGFINQISQLMADFKQRHIRPEDLQLDAEEMPDQIIKEKLKDISIIYQHFNRYMEGRYIDSEDYMDLLIEKLEHYTSLKNARVWIDGFTTFAPQTLKIIEKIMVMARDTTICFTLDPDTWDIAELDLFQLPGRSFRQIRAMVRKNALQEEIIQVDPRPAEMLKSPEINHLEAELFAYPGKTFAKKPQNIELFAASNIYSEVEALAAEFLLLARQGYRWKDMAVVCHDLDRYGSLIRRTFRDYGIPCFMDRKRDIMSHPIIELILAALEILSRGYRYEDVFTYLKTGFSDLTVDEVEILENYALEYGIKGNKWKEDFSYGDAESLIELNQKRLLFTKPLEDLGVMLKGNNTIREMAQALFAFLERENIYSKLEKWTNDLLARGFLEEASESSQLWNAMIEILKQMVEIMGEQKVNLKEFKRILEAGFLSLEIKIIPTTVDQVLLGDIQRSKSHDIKCLYVIGVNDGILPSLGREEGILSETEKEALQEKGLDLGYEREMIWEEERFLIYSALAKPAERIYFSYALADEEGRALRPSLLIDQLRMIFPSLSLKTNLLEDRQWQLQMVATPESSFKHLVEKLRLGLDGKELEDFWWDVYRWYFEQESWQCSRKLLLQGLFHQNQPEPIEPQVSRRLFGTPLRSSVSRLEQFVSCPFAHFVRYGLQPQERKNYELNSPDLGLLFHDSLLHFSHKLRENNRQWLDLSKEECYAIIDTVVDEIVPSFGRGIFNSHPRYQYLLNRLKRISRRAVWILTEHIQQGDFKPWDYEVAFGRGGMLPAVEIDLENGEKLILEGRIDRVDLLEFEESCYVRILDYKSGQQDFHLSEVFHGLSLQLMVYLKALMTAWEQMEKKQAVPAGVFYFKIDDPMINSEEKIVEVVEKEIAKKLKLKGLVLADAKIVRRMDREVNGYSTVLPLGLSAKDEFYRFSSVLPLKQFSALLKHVERLLKRIGQEMVNGQIRIEPVYTRRRLACAYCSYPSICQFDRLFSDNNWRYLKPMSREEVLTYLMEENN</sequence>
<keyword evidence="1 14" id="KW-0004">4Fe-4S</keyword>
<comment type="subunit">
    <text evidence="14">Heterodimer of AddA and AddB.</text>
</comment>
<dbReference type="Proteomes" id="UP000001968">
    <property type="component" value="Chromosome"/>
</dbReference>
<dbReference type="Gene3D" id="6.10.140.1030">
    <property type="match status" value="1"/>
</dbReference>
<keyword evidence="8 14" id="KW-0269">Exonuclease</keyword>
<dbReference type="InterPro" id="IPR038726">
    <property type="entry name" value="PDDEXK_AddAB-type"/>
</dbReference>
<keyword evidence="9 14" id="KW-0067">ATP-binding</keyword>
<dbReference type="eggNOG" id="COG3857">
    <property type="taxonomic scope" value="Bacteria"/>
</dbReference>
<proteinExistence type="inferred from homology"/>
<keyword evidence="7 14" id="KW-0347">Helicase</keyword>
<feature type="binding site" evidence="14">
    <location>
        <position position="1084"/>
    </location>
    <ligand>
        <name>[4Fe-4S] cluster</name>
        <dbReference type="ChEBI" id="CHEBI:49883"/>
    </ligand>
</feature>
<dbReference type="InterPro" id="IPR011604">
    <property type="entry name" value="PDDEXK-like_dom_sf"/>
</dbReference>
<comment type="function">
    <text evidence="14">The heterodimer acts as both an ATP-dependent DNA helicase and an ATP-dependent, dual-direction single-stranded exonuclease. Recognizes the chi site generating a DNA molecule suitable for the initiation of homologous recombination. The AddB subunit has 5' -&gt; 3' nuclease activity but not helicase activity.</text>
</comment>
<evidence type="ECO:0000256" key="12">
    <source>
        <dbReference type="ARBA" id="ARBA00023125"/>
    </source>
</evidence>
<dbReference type="Pfam" id="PF12705">
    <property type="entry name" value="PDDEXK_1"/>
    <property type="match status" value="1"/>
</dbReference>
<comment type="cofactor">
    <cofactor evidence="14">
        <name>[4Fe-4S] cluster</name>
        <dbReference type="ChEBI" id="CHEBI:49883"/>
    </cofactor>
    <text evidence="14">Binds 1 [4Fe-4S] cluster.</text>
</comment>
<evidence type="ECO:0000256" key="2">
    <source>
        <dbReference type="ARBA" id="ARBA00022722"/>
    </source>
</evidence>
<keyword evidence="17" id="KW-1185">Reference proteome</keyword>
<dbReference type="EMBL" id="CP000448">
    <property type="protein sequence ID" value="ABI68452.1"/>
    <property type="molecule type" value="Genomic_DNA"/>
</dbReference>
<dbReference type="GO" id="GO:0003690">
    <property type="term" value="F:double-stranded DNA binding"/>
    <property type="evidence" value="ECO:0007669"/>
    <property type="project" value="UniProtKB-UniRule"/>
</dbReference>
<dbReference type="InterPro" id="IPR014140">
    <property type="entry name" value="DNA_helicase_suAddB"/>
</dbReference>
<evidence type="ECO:0000313" key="16">
    <source>
        <dbReference type="EMBL" id="ABI68452.1"/>
    </source>
</evidence>
<dbReference type="GO" id="GO:0005524">
    <property type="term" value="F:ATP binding"/>
    <property type="evidence" value="ECO:0007669"/>
    <property type="project" value="UniProtKB-UniRule"/>
</dbReference>
<dbReference type="AlphaFoldDB" id="Q0AXV2"/>
<evidence type="ECO:0000256" key="14">
    <source>
        <dbReference type="HAMAP-Rule" id="MF_01452"/>
    </source>
</evidence>
<evidence type="ECO:0000256" key="11">
    <source>
        <dbReference type="ARBA" id="ARBA00023014"/>
    </source>
</evidence>
<dbReference type="GO" id="GO:0004386">
    <property type="term" value="F:helicase activity"/>
    <property type="evidence" value="ECO:0007669"/>
    <property type="project" value="UniProtKB-KW"/>
</dbReference>
<keyword evidence="10 14" id="KW-0408">Iron</keyword>
<dbReference type="InterPro" id="IPR027417">
    <property type="entry name" value="P-loop_NTPase"/>
</dbReference>
<evidence type="ECO:0000256" key="1">
    <source>
        <dbReference type="ARBA" id="ARBA00022485"/>
    </source>
</evidence>
<organism evidence="16 17">
    <name type="scientific">Syntrophomonas wolfei subsp. wolfei (strain DSM 2245B / Goettingen)</name>
    <dbReference type="NCBI Taxonomy" id="335541"/>
    <lineage>
        <taxon>Bacteria</taxon>
        <taxon>Bacillati</taxon>
        <taxon>Bacillota</taxon>
        <taxon>Clostridia</taxon>
        <taxon>Eubacteriales</taxon>
        <taxon>Syntrophomonadaceae</taxon>
        <taxon>Syntrophomonas</taxon>
    </lineage>
</organism>
<dbReference type="PANTHER" id="PTHR30591:SF1">
    <property type="entry name" value="RECBCD ENZYME SUBUNIT RECC"/>
    <property type="match status" value="1"/>
</dbReference>
<feature type="binding site" evidence="14">
    <location>
        <position position="766"/>
    </location>
    <ligand>
        <name>[4Fe-4S] cluster</name>
        <dbReference type="ChEBI" id="CHEBI:49883"/>
    </ligand>
</feature>
<evidence type="ECO:0000256" key="6">
    <source>
        <dbReference type="ARBA" id="ARBA00022801"/>
    </source>
</evidence>
<evidence type="ECO:0000256" key="4">
    <source>
        <dbReference type="ARBA" id="ARBA00022741"/>
    </source>
</evidence>
<dbReference type="PROSITE" id="PS51217">
    <property type="entry name" value="UVRD_HELICASE_CTER"/>
    <property type="match status" value="1"/>
</dbReference>
<dbReference type="SUPFAM" id="SSF52540">
    <property type="entry name" value="P-loop containing nucleoside triphosphate hydrolases"/>
    <property type="match status" value="1"/>
</dbReference>
<dbReference type="Pfam" id="PF21445">
    <property type="entry name" value="ADDB_N"/>
    <property type="match status" value="1"/>
</dbReference>
<comment type="cofactor">
    <cofactor evidence="14">
        <name>Mg(2+)</name>
        <dbReference type="ChEBI" id="CHEBI:18420"/>
    </cofactor>
</comment>
<reference evidence="17" key="1">
    <citation type="journal article" date="2010" name="Environ. Microbiol.">
        <title>The genome of Syntrophomonas wolfei: new insights into syntrophic metabolism and biohydrogen production.</title>
        <authorList>
            <person name="Sieber J.R."/>
            <person name="Sims D.R."/>
            <person name="Han C."/>
            <person name="Kim E."/>
            <person name="Lykidis A."/>
            <person name="Lapidus A.L."/>
            <person name="McDonnald E."/>
            <person name="Rohlin L."/>
            <person name="Culley D.E."/>
            <person name="Gunsalus R."/>
            <person name="McInerney M.J."/>
        </authorList>
    </citation>
    <scope>NUCLEOTIDE SEQUENCE [LARGE SCALE GENOMIC DNA]</scope>
    <source>
        <strain evidence="17">DSM 2245B / Goettingen</strain>
    </source>
</reference>
<dbReference type="GO" id="GO:0008409">
    <property type="term" value="F:5'-3' exonuclease activity"/>
    <property type="evidence" value="ECO:0007669"/>
    <property type="project" value="UniProtKB-UniRule"/>
</dbReference>
<dbReference type="InterPro" id="IPR049035">
    <property type="entry name" value="ADDB_N"/>
</dbReference>
<dbReference type="NCBIfam" id="TIGR02773">
    <property type="entry name" value="addB_Gpos"/>
    <property type="match status" value="1"/>
</dbReference>
<dbReference type="GO" id="GO:0051539">
    <property type="term" value="F:4 iron, 4 sulfur cluster binding"/>
    <property type="evidence" value="ECO:0007669"/>
    <property type="project" value="UniProtKB-KW"/>
</dbReference>
<keyword evidence="2 14" id="KW-0540">Nuclease</keyword>
<keyword evidence="13 14" id="KW-0234">DNA repair</keyword>
<feature type="domain" description="UvrD-like helicase C-terminal" evidence="15">
    <location>
        <begin position="273"/>
        <end position="566"/>
    </location>
</feature>
<keyword evidence="6 14" id="KW-0378">Hydrolase</keyword>
<evidence type="ECO:0000256" key="13">
    <source>
        <dbReference type="ARBA" id="ARBA00023204"/>
    </source>
</evidence>
<keyword evidence="3 14" id="KW-0479">Metal-binding</keyword>
<feature type="binding site" evidence="14">
    <location>
        <position position="1087"/>
    </location>
    <ligand>
        <name>[4Fe-4S] cluster</name>
        <dbReference type="ChEBI" id="CHEBI:49883"/>
    </ligand>
</feature>
<dbReference type="Gene3D" id="3.40.50.300">
    <property type="entry name" value="P-loop containing nucleotide triphosphate hydrolases"/>
    <property type="match status" value="3"/>
</dbReference>